<comment type="caution">
    <text evidence="1">The sequence shown here is derived from an EMBL/GenBank/DDBJ whole genome shotgun (WGS) entry which is preliminary data.</text>
</comment>
<gene>
    <name evidence="1" type="ORF">DPMN_177532</name>
</gene>
<keyword evidence="2" id="KW-1185">Reference proteome</keyword>
<dbReference type="EMBL" id="JAIWYP010000009">
    <property type="protein sequence ID" value="KAH3776118.1"/>
    <property type="molecule type" value="Genomic_DNA"/>
</dbReference>
<name>A0A9D4ILQ3_DREPO</name>
<sequence length="143" mass="14856">MYIDRNVYEFIYKYKSPAVSSNSYHCFCRWSVIAEVRISARLLGAASEQSSLEKTGLLGMLAVAVGASRLVVGCFRAVIFGDSGPAGAGGGGIGGGGARLVGAASSSAQSSSETVGLLGFTLGSPDNCTLHFDRSGFFQLRCQ</sequence>
<dbReference type="Proteomes" id="UP000828390">
    <property type="component" value="Unassembled WGS sequence"/>
</dbReference>
<reference evidence="1" key="2">
    <citation type="submission" date="2020-11" db="EMBL/GenBank/DDBJ databases">
        <authorList>
            <person name="McCartney M.A."/>
            <person name="Auch B."/>
            <person name="Kono T."/>
            <person name="Mallez S."/>
            <person name="Becker A."/>
            <person name="Gohl D.M."/>
            <person name="Silverstein K.A.T."/>
            <person name="Koren S."/>
            <person name="Bechman K.B."/>
            <person name="Herman A."/>
            <person name="Abrahante J.E."/>
            <person name="Garbe J."/>
        </authorList>
    </citation>
    <scope>NUCLEOTIDE SEQUENCE</scope>
    <source>
        <strain evidence="1">Duluth1</strain>
        <tissue evidence="1">Whole animal</tissue>
    </source>
</reference>
<accession>A0A9D4ILQ3</accession>
<evidence type="ECO:0000313" key="2">
    <source>
        <dbReference type="Proteomes" id="UP000828390"/>
    </source>
</evidence>
<dbReference type="AlphaFoldDB" id="A0A9D4ILQ3"/>
<proteinExistence type="predicted"/>
<protein>
    <submittedName>
        <fullName evidence="1">Uncharacterized protein</fullName>
    </submittedName>
</protein>
<reference evidence="1" key="1">
    <citation type="journal article" date="2019" name="bioRxiv">
        <title>The Genome of the Zebra Mussel, Dreissena polymorpha: A Resource for Invasive Species Research.</title>
        <authorList>
            <person name="McCartney M.A."/>
            <person name="Auch B."/>
            <person name="Kono T."/>
            <person name="Mallez S."/>
            <person name="Zhang Y."/>
            <person name="Obille A."/>
            <person name="Becker A."/>
            <person name="Abrahante J.E."/>
            <person name="Garbe J."/>
            <person name="Badalamenti J.P."/>
            <person name="Herman A."/>
            <person name="Mangelson H."/>
            <person name="Liachko I."/>
            <person name="Sullivan S."/>
            <person name="Sone E.D."/>
            <person name="Koren S."/>
            <person name="Silverstein K.A.T."/>
            <person name="Beckman K.B."/>
            <person name="Gohl D.M."/>
        </authorList>
    </citation>
    <scope>NUCLEOTIDE SEQUENCE</scope>
    <source>
        <strain evidence="1">Duluth1</strain>
        <tissue evidence="1">Whole animal</tissue>
    </source>
</reference>
<organism evidence="1 2">
    <name type="scientific">Dreissena polymorpha</name>
    <name type="common">Zebra mussel</name>
    <name type="synonym">Mytilus polymorpha</name>
    <dbReference type="NCBI Taxonomy" id="45954"/>
    <lineage>
        <taxon>Eukaryota</taxon>
        <taxon>Metazoa</taxon>
        <taxon>Spiralia</taxon>
        <taxon>Lophotrochozoa</taxon>
        <taxon>Mollusca</taxon>
        <taxon>Bivalvia</taxon>
        <taxon>Autobranchia</taxon>
        <taxon>Heteroconchia</taxon>
        <taxon>Euheterodonta</taxon>
        <taxon>Imparidentia</taxon>
        <taxon>Neoheterodontei</taxon>
        <taxon>Myida</taxon>
        <taxon>Dreissenoidea</taxon>
        <taxon>Dreissenidae</taxon>
        <taxon>Dreissena</taxon>
    </lineage>
</organism>
<evidence type="ECO:0000313" key="1">
    <source>
        <dbReference type="EMBL" id="KAH3776118.1"/>
    </source>
</evidence>